<reference evidence="6" key="2">
    <citation type="submission" date="2025-09" db="UniProtKB">
        <authorList>
            <consortium name="Ensembl"/>
        </authorList>
    </citation>
    <scope>IDENTIFICATION</scope>
</reference>
<dbReference type="InterPro" id="IPR054473">
    <property type="entry name" value="KIF2A-like_N"/>
</dbReference>
<evidence type="ECO:0000313" key="7">
    <source>
        <dbReference type="Proteomes" id="UP000257200"/>
    </source>
</evidence>
<evidence type="ECO:0000256" key="3">
    <source>
        <dbReference type="ARBA" id="ARBA00023054"/>
    </source>
</evidence>
<accession>A0A3Q1F9H5</accession>
<dbReference type="InParanoid" id="A0A3Q1F9H5"/>
<dbReference type="AlphaFoldDB" id="A0A3Q1F9H5"/>
<dbReference type="STRING" id="80966.ENSAPOP00000012979"/>
<reference evidence="6" key="1">
    <citation type="submission" date="2025-08" db="UniProtKB">
        <authorList>
            <consortium name="Ensembl"/>
        </authorList>
    </citation>
    <scope>IDENTIFICATION</scope>
</reference>
<feature type="region of interest" description="Disordered" evidence="4">
    <location>
        <begin position="1"/>
        <end position="25"/>
    </location>
</feature>
<feature type="domain" description="Kinesin-like protein KIF2A-like N-terminal" evidence="5">
    <location>
        <begin position="1"/>
        <end position="33"/>
    </location>
</feature>
<evidence type="ECO:0000259" key="5">
    <source>
        <dbReference type="Pfam" id="PF22923"/>
    </source>
</evidence>
<sequence>MVTSLHEDNESVTVEWIENGDTKGKEIDLESVFALNPDVAPDEEIPQSPEAPLPPSSVAKTSKAPKVCSHQQLSVISHSAAVGTTRARPSQHSQAAEPPPPAIAPQPTLNQALMQQQNGNTLCLDTSCQR</sequence>
<feature type="region of interest" description="Disordered" evidence="4">
    <location>
        <begin position="81"/>
        <end position="106"/>
    </location>
</feature>
<feature type="region of interest" description="Disordered" evidence="4">
    <location>
        <begin position="37"/>
        <end position="65"/>
    </location>
</feature>
<evidence type="ECO:0000256" key="1">
    <source>
        <dbReference type="ARBA" id="ARBA00022490"/>
    </source>
</evidence>
<keyword evidence="1" id="KW-0963">Cytoplasm</keyword>
<organism evidence="6 7">
    <name type="scientific">Acanthochromis polyacanthus</name>
    <name type="common">spiny chromis</name>
    <dbReference type="NCBI Taxonomy" id="80966"/>
    <lineage>
        <taxon>Eukaryota</taxon>
        <taxon>Metazoa</taxon>
        <taxon>Chordata</taxon>
        <taxon>Craniata</taxon>
        <taxon>Vertebrata</taxon>
        <taxon>Euteleostomi</taxon>
        <taxon>Actinopterygii</taxon>
        <taxon>Neopterygii</taxon>
        <taxon>Teleostei</taxon>
        <taxon>Neoteleostei</taxon>
        <taxon>Acanthomorphata</taxon>
        <taxon>Ovalentaria</taxon>
        <taxon>Pomacentridae</taxon>
        <taxon>Acanthochromis</taxon>
    </lineage>
</organism>
<name>A0A3Q1F9H5_9TELE</name>
<evidence type="ECO:0000256" key="2">
    <source>
        <dbReference type="ARBA" id="ARBA00022701"/>
    </source>
</evidence>
<keyword evidence="7" id="KW-1185">Reference proteome</keyword>
<keyword evidence="2" id="KW-0493">Microtubule</keyword>
<dbReference type="Proteomes" id="UP000257200">
    <property type="component" value="Unplaced"/>
</dbReference>
<dbReference type="GeneTree" id="ENSGT00940000175875"/>
<keyword evidence="3" id="KW-0175">Coiled coil</keyword>
<evidence type="ECO:0000256" key="4">
    <source>
        <dbReference type="SAM" id="MobiDB-lite"/>
    </source>
</evidence>
<dbReference type="Pfam" id="PF22923">
    <property type="entry name" value="KIF2A-like_1st"/>
    <property type="match status" value="1"/>
</dbReference>
<dbReference type="GO" id="GO:0005874">
    <property type="term" value="C:microtubule"/>
    <property type="evidence" value="ECO:0007669"/>
    <property type="project" value="UniProtKB-KW"/>
</dbReference>
<protein>
    <recommendedName>
        <fullName evidence="5">Kinesin-like protein KIF2A-like N-terminal domain-containing protein</fullName>
    </recommendedName>
</protein>
<dbReference type="Ensembl" id="ENSAPOT00000020995.1">
    <property type="protein sequence ID" value="ENSAPOP00000012979.1"/>
    <property type="gene ID" value="ENSAPOG00000015735.1"/>
</dbReference>
<proteinExistence type="predicted"/>
<evidence type="ECO:0000313" key="6">
    <source>
        <dbReference type="Ensembl" id="ENSAPOP00000012979.1"/>
    </source>
</evidence>